<keyword evidence="1" id="KW-1133">Transmembrane helix</keyword>
<dbReference type="EMBL" id="CP022684">
    <property type="protein sequence ID" value="AUM11039.1"/>
    <property type="molecule type" value="Genomic_DNA"/>
</dbReference>
<dbReference type="Gene3D" id="3.30.70.1320">
    <property type="entry name" value="Multidrug efflux transporter AcrB pore domain like"/>
    <property type="match status" value="1"/>
</dbReference>
<dbReference type="SUPFAM" id="SSF82866">
    <property type="entry name" value="Multidrug efflux transporter AcrB transmembrane domain"/>
    <property type="match status" value="2"/>
</dbReference>
<dbReference type="Gene3D" id="3.30.70.1430">
    <property type="entry name" value="Multidrug efflux transporter AcrB pore domain"/>
    <property type="match status" value="2"/>
</dbReference>
<keyword evidence="1" id="KW-0472">Membrane</keyword>
<feature type="transmembrane region" description="Helical" evidence="1">
    <location>
        <begin position="987"/>
        <end position="1010"/>
    </location>
</feature>
<dbReference type="RefSeq" id="WP_101892381.1">
    <property type="nucleotide sequence ID" value="NZ_CP022684.1"/>
</dbReference>
<dbReference type="KEGG" id="kak:Kalk_00655"/>
<name>A0A2K9LFA8_9GAMM</name>
<feature type="transmembrane region" description="Helical" evidence="1">
    <location>
        <begin position="361"/>
        <end position="379"/>
    </location>
</feature>
<dbReference type="Pfam" id="PF00873">
    <property type="entry name" value="ACR_tran"/>
    <property type="match status" value="1"/>
</dbReference>
<dbReference type="Proteomes" id="UP000235116">
    <property type="component" value="Chromosome"/>
</dbReference>
<dbReference type="PRINTS" id="PR00702">
    <property type="entry name" value="ACRIFLAVINRP"/>
</dbReference>
<evidence type="ECO:0000256" key="1">
    <source>
        <dbReference type="SAM" id="Phobius"/>
    </source>
</evidence>
<keyword evidence="1" id="KW-0812">Transmembrane</keyword>
<feature type="transmembrane region" description="Helical" evidence="1">
    <location>
        <begin position="391"/>
        <end position="413"/>
    </location>
</feature>
<organism evidence="2 3">
    <name type="scientific">Ketobacter alkanivorans</name>
    <dbReference type="NCBI Taxonomy" id="1917421"/>
    <lineage>
        <taxon>Bacteria</taxon>
        <taxon>Pseudomonadati</taxon>
        <taxon>Pseudomonadota</taxon>
        <taxon>Gammaproteobacteria</taxon>
        <taxon>Pseudomonadales</taxon>
        <taxon>Ketobacteraceae</taxon>
        <taxon>Ketobacter</taxon>
    </lineage>
</organism>
<dbReference type="PANTHER" id="PTHR32063:SF18">
    <property type="entry name" value="CATION EFFLUX SYSTEM PROTEIN"/>
    <property type="match status" value="1"/>
</dbReference>
<dbReference type="GO" id="GO:0042910">
    <property type="term" value="F:xenobiotic transmembrane transporter activity"/>
    <property type="evidence" value="ECO:0007669"/>
    <property type="project" value="TreeGrafter"/>
</dbReference>
<protein>
    <submittedName>
        <fullName evidence="2">MFS transporter</fullName>
    </submittedName>
</protein>
<dbReference type="Gene3D" id="3.30.2090.10">
    <property type="entry name" value="Multidrug efflux transporter AcrB TolC docking domain, DN and DC subdomains"/>
    <property type="match status" value="2"/>
</dbReference>
<dbReference type="Gene3D" id="3.30.70.1440">
    <property type="entry name" value="Multidrug efflux transporter AcrB pore domain"/>
    <property type="match status" value="1"/>
</dbReference>
<feature type="transmembrane region" description="Helical" evidence="1">
    <location>
        <begin position="884"/>
        <end position="906"/>
    </location>
</feature>
<sequence>MSFPNLSALAVRERSVTLYFLILSVFAGAYAFASLGRAEDPSITIQMLVVSAVWPGATPAEIEQQVAHPIEKSIQKIEYLDEIKTTVKAGRVDIQVRFHDYTPQNKTPELQFQVRKRMQDLSSHLPEGVIGPIVNDDFSDVYFSIFSLSAPGLPVRNLSRYAERLRDELQLIPGARKADLIADREERVYIDLDNVVMTNSGISSQAVFDAIRAYNTLIPAGQIDTTGPLLRLRLDSDLSDPQRLAQVPIRVGNHLIRLGDIAVIKQGYEEPPSYFARVNGEDAILVGVVMNKGENGLEFGERLDALLSKTRAELPLGMELDQITNQTDAIKAAVNLFQVKFLVAVIVVMSIGFLSLGLRAGLIVGIAVPITLGLTFVMMKAANINLDRITLGALIIALGLLVDDAIIAIEMMLVKLEEGWSKVSAATHAWNATASPMLFGTLVTMFGFVPIGFAQSGVGEYAGNIFWVLAFSLIISWLVAVTFTPYLGVKILRAPKQKPGNMGDHYKSSRGYEYLRALITWCVSHRRTVVFITFAMLALSIAGMAGLVEKQFFPGSDRPEILIDVNLAPGTSVTTTDTTVKRLEALLDSMGGVENYASYVGGGSPRFFISVNPEHPDSSFAKIIVTATGPIERDRIIVALDQHVADGAFGEARIRIRRLLFGPPVDWPVSFRVVGEDPATLRKLAHQVREVMSHNPHVVDPHLEWDQRVPTLKLEMDEQRLRLLGLTPLLVAQQMQYRTDGVPVAEVRQDIRTVDVYVRGQGAKRAKNEPPIYELRNEQGQKIPLSHLGEMKLAYEDAMIRRHNRELFLAVHGEVKNAQPQDVTKALWADLEPIHAALPDGYRIDIAGSLERSQKAEDSINQVFPLMIALMVTCVMLQMRSFPGVVIVLLTAPLGVIGSVIALLVFKQPFGFVALLGLIGLAGILMRNTLILTQQVSDNLEDGMLPSDAVVEAAVRRARPVVLTALAAALAFIPLTTDIFWGPMAYVLIGGVIVGTAITLLFVPALYALAFRLESR</sequence>
<dbReference type="SUPFAM" id="SSF82714">
    <property type="entry name" value="Multidrug efflux transporter AcrB TolC docking domain, DN and DC subdomains"/>
    <property type="match status" value="2"/>
</dbReference>
<accession>A0A2K9LFA8</accession>
<gene>
    <name evidence="2" type="ORF">Kalk_00655</name>
</gene>
<feature type="transmembrane region" description="Helical" evidence="1">
    <location>
        <begin position="912"/>
        <end position="930"/>
    </location>
</feature>
<dbReference type="GO" id="GO:0005886">
    <property type="term" value="C:plasma membrane"/>
    <property type="evidence" value="ECO:0007669"/>
    <property type="project" value="TreeGrafter"/>
</dbReference>
<dbReference type="InterPro" id="IPR027463">
    <property type="entry name" value="AcrB_DN_DC_subdom"/>
</dbReference>
<feature type="transmembrane region" description="Helical" evidence="1">
    <location>
        <begin position="332"/>
        <end position="354"/>
    </location>
</feature>
<evidence type="ECO:0000313" key="3">
    <source>
        <dbReference type="Proteomes" id="UP000235116"/>
    </source>
</evidence>
<dbReference type="OrthoDB" id="9757940at2"/>
<dbReference type="InterPro" id="IPR001036">
    <property type="entry name" value="Acrflvin-R"/>
</dbReference>
<feature type="transmembrane region" description="Helical" evidence="1">
    <location>
        <begin position="434"/>
        <end position="453"/>
    </location>
</feature>
<dbReference type="SUPFAM" id="SSF82693">
    <property type="entry name" value="Multidrug efflux transporter AcrB pore domain, PN1, PN2, PC1 and PC2 subdomains"/>
    <property type="match status" value="2"/>
</dbReference>
<reference evidence="3" key="1">
    <citation type="submission" date="2017-08" db="EMBL/GenBank/DDBJ databases">
        <title>Direct submision.</title>
        <authorList>
            <person name="Kim S.-J."/>
            <person name="Rhee S.-K."/>
        </authorList>
    </citation>
    <scope>NUCLEOTIDE SEQUENCE [LARGE SCALE GENOMIC DNA]</scope>
    <source>
        <strain evidence="3">GI5</strain>
    </source>
</reference>
<keyword evidence="3" id="KW-1185">Reference proteome</keyword>
<proteinExistence type="predicted"/>
<feature type="transmembrane region" description="Helical" evidence="1">
    <location>
        <begin position="465"/>
        <end position="489"/>
    </location>
</feature>
<feature type="transmembrane region" description="Helical" evidence="1">
    <location>
        <begin position="529"/>
        <end position="548"/>
    </location>
</feature>
<feature type="transmembrane region" description="Helical" evidence="1">
    <location>
        <begin position="961"/>
        <end position="981"/>
    </location>
</feature>
<dbReference type="AlphaFoldDB" id="A0A2K9LFA8"/>
<dbReference type="Gene3D" id="1.20.1640.10">
    <property type="entry name" value="Multidrug efflux transporter AcrB transmembrane domain"/>
    <property type="match status" value="2"/>
</dbReference>
<dbReference type="PANTHER" id="PTHR32063">
    <property type="match status" value="1"/>
</dbReference>
<evidence type="ECO:0000313" key="2">
    <source>
        <dbReference type="EMBL" id="AUM11039.1"/>
    </source>
</evidence>